<reference evidence="2" key="1">
    <citation type="submission" date="2018-12" db="EMBL/GenBank/DDBJ databases">
        <title>Tengunoibacter tsumagoiensis gen. nov., sp. nov., Dictyobacter kobayashii sp. nov., D. alpinus sp. nov., and D. joshuensis sp. nov. and description of Dictyobacteraceae fam. nov. within the order Ktedonobacterales isolated from Tengu-no-mugimeshi.</title>
        <authorList>
            <person name="Wang C.M."/>
            <person name="Zheng Y."/>
            <person name="Sakai Y."/>
            <person name="Toyoda A."/>
            <person name="Minakuchi Y."/>
            <person name="Abe K."/>
            <person name="Yokota A."/>
            <person name="Yabe S."/>
        </authorList>
    </citation>
    <scope>NUCLEOTIDE SEQUENCE [LARGE SCALE GENOMIC DNA]</scope>
    <source>
        <strain evidence="2">Uno16</strain>
    </source>
</reference>
<accession>A0A402BB95</accession>
<dbReference type="RefSeq" id="WP_126628751.1">
    <property type="nucleotide sequence ID" value="NZ_BIFT01000001.1"/>
</dbReference>
<evidence type="ECO:0000313" key="2">
    <source>
        <dbReference type="Proteomes" id="UP000287171"/>
    </source>
</evidence>
<evidence type="ECO:0000313" key="1">
    <source>
        <dbReference type="EMBL" id="GCE28547.1"/>
    </source>
</evidence>
<name>A0A402BB95_9CHLR</name>
<comment type="caution">
    <text evidence="1">The sequence shown here is derived from an EMBL/GenBank/DDBJ whole genome shotgun (WGS) entry which is preliminary data.</text>
</comment>
<protein>
    <recommendedName>
        <fullName evidence="3">N-acetyltransferase domain-containing protein</fullName>
    </recommendedName>
</protein>
<sequence>MQEEPLEQQYVFRRYMPVEDMFHLLTLLTSIEFYDHDGDNASEATLSEQLTWPNHHSEQDCWVIEASGFSHTLIGYCSVFAL</sequence>
<gene>
    <name evidence="1" type="ORF">KDA_40310</name>
</gene>
<dbReference type="AlphaFoldDB" id="A0A402BB95"/>
<evidence type="ECO:0008006" key="3">
    <source>
        <dbReference type="Google" id="ProtNLM"/>
    </source>
</evidence>
<dbReference type="EMBL" id="BIFT01000001">
    <property type="protein sequence ID" value="GCE28547.1"/>
    <property type="molecule type" value="Genomic_DNA"/>
</dbReference>
<keyword evidence="2" id="KW-1185">Reference proteome</keyword>
<proteinExistence type="predicted"/>
<organism evidence="1 2">
    <name type="scientific">Dictyobacter alpinus</name>
    <dbReference type="NCBI Taxonomy" id="2014873"/>
    <lineage>
        <taxon>Bacteria</taxon>
        <taxon>Bacillati</taxon>
        <taxon>Chloroflexota</taxon>
        <taxon>Ktedonobacteria</taxon>
        <taxon>Ktedonobacterales</taxon>
        <taxon>Dictyobacteraceae</taxon>
        <taxon>Dictyobacter</taxon>
    </lineage>
</organism>
<dbReference type="Proteomes" id="UP000287171">
    <property type="component" value="Unassembled WGS sequence"/>
</dbReference>